<comment type="cofactor">
    <cofactor evidence="8">
        <name>Mg(2+)</name>
        <dbReference type="ChEBI" id="CHEBI:18420"/>
    </cofactor>
</comment>
<dbReference type="HAMAP" id="MF_00101">
    <property type="entry name" value="AcpS"/>
    <property type="match status" value="1"/>
</dbReference>
<keyword evidence="5 8" id="KW-0460">Magnesium</keyword>
<dbReference type="NCBIfam" id="TIGR00556">
    <property type="entry name" value="pantethn_trn"/>
    <property type="match status" value="1"/>
</dbReference>
<dbReference type="InterPro" id="IPR004568">
    <property type="entry name" value="Ppantetheine-prot_Trfase_dom"/>
</dbReference>
<dbReference type="InterPro" id="IPR002582">
    <property type="entry name" value="ACPS"/>
</dbReference>
<keyword evidence="7 8" id="KW-0275">Fatty acid biosynthesis</keyword>
<reference evidence="10" key="2">
    <citation type="submission" date="2023-01" db="EMBL/GenBank/DDBJ databases">
        <authorList>
            <person name="Sun Q."/>
            <person name="Evtushenko L."/>
        </authorList>
    </citation>
    <scope>NUCLEOTIDE SEQUENCE</scope>
    <source>
        <strain evidence="10">VKM B-2555</strain>
    </source>
</reference>
<dbReference type="RefSeq" id="WP_271203573.1">
    <property type="nucleotide sequence ID" value="NZ_BSFK01000005.1"/>
</dbReference>
<evidence type="ECO:0000256" key="1">
    <source>
        <dbReference type="ARBA" id="ARBA00022516"/>
    </source>
</evidence>
<feature type="binding site" evidence="8">
    <location>
        <position position="8"/>
    </location>
    <ligand>
        <name>Mg(2+)</name>
        <dbReference type="ChEBI" id="CHEBI:18420"/>
    </ligand>
</feature>
<dbReference type="GO" id="GO:0005737">
    <property type="term" value="C:cytoplasm"/>
    <property type="evidence" value="ECO:0007669"/>
    <property type="project" value="UniProtKB-SubCell"/>
</dbReference>
<keyword evidence="1 8" id="KW-0444">Lipid biosynthesis</keyword>
<feature type="binding site" evidence="8">
    <location>
        <position position="57"/>
    </location>
    <ligand>
        <name>Mg(2+)</name>
        <dbReference type="ChEBI" id="CHEBI:18420"/>
    </ligand>
</feature>
<protein>
    <recommendedName>
        <fullName evidence="8">Holo-[acyl-carrier-protein] synthase</fullName>
        <shortName evidence="8">Holo-ACP synthase</shortName>
        <ecNumber evidence="8">2.7.8.7</ecNumber>
    </recommendedName>
    <alternativeName>
        <fullName evidence="8">4'-phosphopantetheinyl transferase AcpS</fullName>
    </alternativeName>
</protein>
<keyword evidence="8" id="KW-0963">Cytoplasm</keyword>
<dbReference type="GO" id="GO:0006633">
    <property type="term" value="P:fatty acid biosynthetic process"/>
    <property type="evidence" value="ECO:0007669"/>
    <property type="project" value="UniProtKB-UniRule"/>
</dbReference>
<keyword evidence="4 8" id="KW-0276">Fatty acid metabolism</keyword>
<feature type="domain" description="4'-phosphopantetheinyl transferase" evidence="9">
    <location>
        <begin position="4"/>
        <end position="98"/>
    </location>
</feature>
<keyword evidence="11" id="KW-1185">Reference proteome</keyword>
<evidence type="ECO:0000313" key="10">
    <source>
        <dbReference type="EMBL" id="GLK75631.1"/>
    </source>
</evidence>
<proteinExistence type="inferred from homology"/>
<dbReference type="Proteomes" id="UP001143364">
    <property type="component" value="Unassembled WGS sequence"/>
</dbReference>
<accession>A0A9W6JDM8</accession>
<name>A0A9W6JDM8_9HYPH</name>
<sequence>MILGVGTDLCDIRRIERSIERFGERFLERVFTETERARAQAHKAPAAAYAKRFAAKEACAKALGCGFGQHAAWREIGVENDAAGRPALALTGAARETLERLTPPGHAARLTVSLSDEPPLAVAFVVISAEPVA</sequence>
<reference evidence="10" key="1">
    <citation type="journal article" date="2014" name="Int. J. Syst. Evol. Microbiol.">
        <title>Complete genome sequence of Corynebacterium casei LMG S-19264T (=DSM 44701T), isolated from a smear-ripened cheese.</title>
        <authorList>
            <consortium name="US DOE Joint Genome Institute (JGI-PGF)"/>
            <person name="Walter F."/>
            <person name="Albersmeier A."/>
            <person name="Kalinowski J."/>
            <person name="Ruckert C."/>
        </authorList>
    </citation>
    <scope>NUCLEOTIDE SEQUENCE</scope>
    <source>
        <strain evidence="10">VKM B-2555</strain>
    </source>
</reference>
<dbReference type="NCBIfam" id="TIGR00516">
    <property type="entry name" value="acpS"/>
    <property type="match status" value="1"/>
</dbReference>
<dbReference type="Gene3D" id="3.90.470.20">
    <property type="entry name" value="4'-phosphopantetheinyl transferase domain"/>
    <property type="match status" value="1"/>
</dbReference>
<evidence type="ECO:0000259" key="9">
    <source>
        <dbReference type="Pfam" id="PF01648"/>
    </source>
</evidence>
<dbReference type="SUPFAM" id="SSF56214">
    <property type="entry name" value="4'-phosphopantetheinyl transferase"/>
    <property type="match status" value="1"/>
</dbReference>
<dbReference type="GO" id="GO:0000287">
    <property type="term" value="F:magnesium ion binding"/>
    <property type="evidence" value="ECO:0007669"/>
    <property type="project" value="UniProtKB-UniRule"/>
</dbReference>
<evidence type="ECO:0000313" key="11">
    <source>
        <dbReference type="Proteomes" id="UP001143364"/>
    </source>
</evidence>
<dbReference type="EMBL" id="BSFK01000005">
    <property type="protein sequence ID" value="GLK75631.1"/>
    <property type="molecule type" value="Genomic_DNA"/>
</dbReference>
<comment type="function">
    <text evidence="8">Transfers the 4'-phosphopantetheine moiety from coenzyme A to a Ser of acyl-carrier-protein.</text>
</comment>
<evidence type="ECO:0000256" key="8">
    <source>
        <dbReference type="HAMAP-Rule" id="MF_00101"/>
    </source>
</evidence>
<evidence type="ECO:0000256" key="7">
    <source>
        <dbReference type="ARBA" id="ARBA00023160"/>
    </source>
</evidence>
<evidence type="ECO:0000256" key="2">
    <source>
        <dbReference type="ARBA" id="ARBA00022679"/>
    </source>
</evidence>
<comment type="caution">
    <text evidence="10">The sequence shown here is derived from an EMBL/GenBank/DDBJ whole genome shotgun (WGS) entry which is preliminary data.</text>
</comment>
<dbReference type="EC" id="2.7.8.7" evidence="8"/>
<evidence type="ECO:0000256" key="6">
    <source>
        <dbReference type="ARBA" id="ARBA00023098"/>
    </source>
</evidence>
<dbReference type="InterPro" id="IPR008278">
    <property type="entry name" value="4-PPantetheinyl_Trfase_dom"/>
</dbReference>
<dbReference type="AlphaFoldDB" id="A0A9W6JDM8"/>
<dbReference type="Pfam" id="PF01648">
    <property type="entry name" value="ACPS"/>
    <property type="match status" value="1"/>
</dbReference>
<comment type="catalytic activity">
    <reaction evidence="8">
        <text>apo-[ACP] + CoA = holo-[ACP] + adenosine 3',5'-bisphosphate + H(+)</text>
        <dbReference type="Rhea" id="RHEA:12068"/>
        <dbReference type="Rhea" id="RHEA-COMP:9685"/>
        <dbReference type="Rhea" id="RHEA-COMP:9690"/>
        <dbReference type="ChEBI" id="CHEBI:15378"/>
        <dbReference type="ChEBI" id="CHEBI:29999"/>
        <dbReference type="ChEBI" id="CHEBI:57287"/>
        <dbReference type="ChEBI" id="CHEBI:58343"/>
        <dbReference type="ChEBI" id="CHEBI:64479"/>
        <dbReference type="EC" id="2.7.8.7"/>
    </reaction>
</comment>
<keyword evidence="2 8" id="KW-0808">Transferase</keyword>
<keyword evidence="6 8" id="KW-0443">Lipid metabolism</keyword>
<evidence type="ECO:0000256" key="3">
    <source>
        <dbReference type="ARBA" id="ARBA00022723"/>
    </source>
</evidence>
<evidence type="ECO:0000256" key="4">
    <source>
        <dbReference type="ARBA" id="ARBA00022832"/>
    </source>
</evidence>
<dbReference type="GO" id="GO:0008897">
    <property type="term" value="F:holo-[acyl-carrier-protein] synthase activity"/>
    <property type="evidence" value="ECO:0007669"/>
    <property type="project" value="UniProtKB-UniRule"/>
</dbReference>
<organism evidence="10 11">
    <name type="scientific">Methylopila jiangsuensis</name>
    <dbReference type="NCBI Taxonomy" id="586230"/>
    <lineage>
        <taxon>Bacteria</taxon>
        <taxon>Pseudomonadati</taxon>
        <taxon>Pseudomonadota</taxon>
        <taxon>Alphaproteobacteria</taxon>
        <taxon>Hyphomicrobiales</taxon>
        <taxon>Methylopilaceae</taxon>
        <taxon>Methylopila</taxon>
    </lineage>
</organism>
<comment type="subcellular location">
    <subcellularLocation>
        <location evidence="8">Cytoplasm</location>
    </subcellularLocation>
</comment>
<keyword evidence="3 8" id="KW-0479">Metal-binding</keyword>
<comment type="similarity">
    <text evidence="8">Belongs to the P-Pant transferase superfamily. AcpS family.</text>
</comment>
<gene>
    <name evidence="8 10" type="primary">acpS</name>
    <name evidence="10" type="ORF">GCM10008171_08850</name>
</gene>
<dbReference type="InterPro" id="IPR037143">
    <property type="entry name" value="4-PPantetheinyl_Trfase_dom_sf"/>
</dbReference>
<evidence type="ECO:0000256" key="5">
    <source>
        <dbReference type="ARBA" id="ARBA00022842"/>
    </source>
</evidence>